<feature type="transmembrane region" description="Helical" evidence="8">
    <location>
        <begin position="166"/>
        <end position="186"/>
    </location>
</feature>
<evidence type="ECO:0000313" key="10">
    <source>
        <dbReference type="Proteomes" id="UP000029672"/>
    </source>
</evidence>
<dbReference type="InterPro" id="IPR005279">
    <property type="entry name" value="Dipep/tripep_permease"/>
</dbReference>
<dbReference type="Proteomes" id="UP000029672">
    <property type="component" value="Chromosome"/>
</dbReference>
<organism evidence="9 10">
    <name type="scientific">Candidatus Francisella endociliophora</name>
    <dbReference type="NCBI Taxonomy" id="653937"/>
    <lineage>
        <taxon>Bacteria</taxon>
        <taxon>Pseudomonadati</taxon>
        <taxon>Pseudomonadota</taxon>
        <taxon>Gammaproteobacteria</taxon>
        <taxon>Thiotrichales</taxon>
        <taxon>Francisellaceae</taxon>
        <taxon>Francisella</taxon>
    </lineage>
</organism>
<evidence type="ECO:0000256" key="5">
    <source>
        <dbReference type="ARBA" id="ARBA00022856"/>
    </source>
</evidence>
<dbReference type="CDD" id="cd17346">
    <property type="entry name" value="MFS_DtpA_like"/>
    <property type="match status" value="1"/>
</dbReference>
<keyword evidence="3" id="KW-1003">Cell membrane</keyword>
<feature type="transmembrane region" description="Helical" evidence="8">
    <location>
        <begin position="440"/>
        <end position="462"/>
    </location>
</feature>
<dbReference type="InterPro" id="IPR036259">
    <property type="entry name" value="MFS_trans_sf"/>
</dbReference>
<dbReference type="eggNOG" id="COG3104">
    <property type="taxonomic scope" value="Bacteria"/>
</dbReference>
<protein>
    <recommendedName>
        <fullName evidence="11">MFS transporter</fullName>
    </recommendedName>
</protein>
<sequence length="472" mass="51843">MLRNFKNQPKGLWVLCSIEIWERFSYFGMRAILILFLTSKFWGMSDTQAYLTYGSYVAFVYMAPLIGGYISDVYLGHTTSVKYGCIFIMIGHLLLAMDMFFFLGLGSIVVGTGFFKSAMNVNIGELYSKDQKHMKDSAYTLFYMAVNLGGAIAIITVPLIAKYYGWHAGFAAAAFGMFLGLITLFIGQIKKLVPADHIKATKQTHVTIIIVATTIAFIFAYLISTANNTASVLYITSILALLYLAYKARKGGKEYLIAILAVLKISIIVMLFWALFEQTATSVLLFTKRFVDLNIFGFDISAANIHVTNNLSIIILSPILAAIWAKWNISVFKKMGAGLVITGLAMGIFTFAAYLALQGHAVSILIIILGFIAITIGELCCSPTGLSAISKVAPRDIAALLFGIWGIKSGISNYMASYIATFTDINTSSTTQIHTSQAQAYYNVFFTLSISAIVIGLIVILISKTLFKLYKI</sequence>
<dbReference type="Pfam" id="PF00854">
    <property type="entry name" value="PTR2"/>
    <property type="match status" value="1"/>
</dbReference>
<evidence type="ECO:0000256" key="4">
    <source>
        <dbReference type="ARBA" id="ARBA00022692"/>
    </source>
</evidence>
<feature type="transmembrane region" description="Helical" evidence="8">
    <location>
        <begin position="136"/>
        <end position="160"/>
    </location>
</feature>
<accession>A0A097ENU4</accession>
<feature type="transmembrane region" description="Helical" evidence="8">
    <location>
        <begin position="90"/>
        <end position="115"/>
    </location>
</feature>
<dbReference type="AlphaFoldDB" id="A0A097ENU4"/>
<dbReference type="PANTHER" id="PTHR23517:SF15">
    <property type="entry name" value="PROTON-DEPENDENT OLIGOPEPTIDE FAMILY TRANSPORT PROTEIN"/>
    <property type="match status" value="1"/>
</dbReference>
<dbReference type="EMBL" id="CP009574">
    <property type="protein sequence ID" value="AIT09238.1"/>
    <property type="molecule type" value="Genomic_DNA"/>
</dbReference>
<dbReference type="InterPro" id="IPR000109">
    <property type="entry name" value="POT_fam"/>
</dbReference>
<feature type="transmembrane region" description="Helical" evidence="8">
    <location>
        <begin position="398"/>
        <end position="420"/>
    </location>
</feature>
<evidence type="ECO:0000256" key="3">
    <source>
        <dbReference type="ARBA" id="ARBA00022475"/>
    </source>
</evidence>
<feature type="transmembrane region" description="Helical" evidence="8">
    <location>
        <begin position="255"/>
        <end position="276"/>
    </location>
</feature>
<dbReference type="KEGG" id="frf:LO80_04105"/>
<dbReference type="GO" id="GO:1904680">
    <property type="term" value="F:peptide transmembrane transporter activity"/>
    <property type="evidence" value="ECO:0007669"/>
    <property type="project" value="InterPro"/>
</dbReference>
<keyword evidence="5" id="KW-0653">Protein transport</keyword>
<keyword evidence="2" id="KW-0813">Transport</keyword>
<proteinExistence type="predicted"/>
<evidence type="ECO:0000256" key="8">
    <source>
        <dbReference type="SAM" id="Phobius"/>
    </source>
</evidence>
<evidence type="ECO:0000256" key="7">
    <source>
        <dbReference type="ARBA" id="ARBA00023136"/>
    </source>
</evidence>
<dbReference type="PANTHER" id="PTHR23517">
    <property type="entry name" value="RESISTANCE PROTEIN MDTM, PUTATIVE-RELATED-RELATED"/>
    <property type="match status" value="1"/>
</dbReference>
<feature type="transmembrane region" description="Helical" evidence="8">
    <location>
        <begin position="206"/>
        <end position="223"/>
    </location>
</feature>
<feature type="transmembrane region" description="Helical" evidence="8">
    <location>
        <begin position="337"/>
        <end position="357"/>
    </location>
</feature>
<reference evidence="9 10" key="1">
    <citation type="submission" date="2014-10" db="EMBL/GenBank/DDBJ databases">
        <title>Whole genome sequence of Francisella endociliophora strain FSC1006, isolated from a laboratory culture of the marine ciliate Euplotes raikovi.</title>
        <authorList>
            <person name="Granberg M."/>
            <person name="Backman S."/>
            <person name="Lundmark E."/>
            <person name="Nilsson E."/>
            <person name="Karlsson E."/>
            <person name="Thelaus J."/>
            <person name="Ohrman C."/>
            <person name="Larkeryd A."/>
            <person name="Stenberg P."/>
        </authorList>
    </citation>
    <scope>NUCLEOTIDE SEQUENCE [LARGE SCALE GENOMIC DNA]</scope>
    <source>
        <strain evidence="9 10">FSC1006</strain>
    </source>
</reference>
<dbReference type="RefSeq" id="WP_040008824.1">
    <property type="nucleotide sequence ID" value="NZ_CP009574.1"/>
</dbReference>
<dbReference type="SUPFAM" id="SSF103473">
    <property type="entry name" value="MFS general substrate transporter"/>
    <property type="match status" value="1"/>
</dbReference>
<keyword evidence="5" id="KW-0571">Peptide transport</keyword>
<keyword evidence="6 8" id="KW-1133">Transmembrane helix</keyword>
<keyword evidence="10" id="KW-1185">Reference proteome</keyword>
<dbReference type="HOGENOM" id="CLU_004790_0_2_6"/>
<dbReference type="NCBIfam" id="TIGR00924">
    <property type="entry name" value="yjdL_sub1_fam"/>
    <property type="match status" value="1"/>
</dbReference>
<keyword evidence="7 8" id="KW-0472">Membrane</keyword>
<evidence type="ECO:0008006" key="11">
    <source>
        <dbReference type="Google" id="ProtNLM"/>
    </source>
</evidence>
<evidence type="ECO:0000256" key="2">
    <source>
        <dbReference type="ARBA" id="ARBA00022448"/>
    </source>
</evidence>
<dbReference type="STRING" id="1547445.LO80_04105"/>
<feature type="transmembrane region" description="Helical" evidence="8">
    <location>
        <begin position="307"/>
        <end position="325"/>
    </location>
</feature>
<dbReference type="GO" id="GO:0005886">
    <property type="term" value="C:plasma membrane"/>
    <property type="evidence" value="ECO:0007669"/>
    <property type="project" value="UniProtKB-SubCell"/>
</dbReference>
<evidence type="ECO:0000256" key="1">
    <source>
        <dbReference type="ARBA" id="ARBA00004651"/>
    </source>
</evidence>
<gene>
    <name evidence="9" type="ORF">LO80_04105</name>
</gene>
<name>A0A097ENU4_9GAMM</name>
<dbReference type="GO" id="GO:0015833">
    <property type="term" value="P:peptide transport"/>
    <property type="evidence" value="ECO:0007669"/>
    <property type="project" value="UniProtKB-KW"/>
</dbReference>
<evidence type="ECO:0000313" key="9">
    <source>
        <dbReference type="EMBL" id="AIT09238.1"/>
    </source>
</evidence>
<dbReference type="Gene3D" id="1.20.1250.20">
    <property type="entry name" value="MFS general substrate transporter like domains"/>
    <property type="match status" value="1"/>
</dbReference>
<dbReference type="OrthoDB" id="9772725at2"/>
<feature type="transmembrane region" description="Helical" evidence="8">
    <location>
        <begin position="229"/>
        <end position="246"/>
    </location>
</feature>
<comment type="subcellular location">
    <subcellularLocation>
        <location evidence="1">Cell membrane</location>
        <topology evidence="1">Multi-pass membrane protein</topology>
    </subcellularLocation>
</comment>
<feature type="transmembrane region" description="Helical" evidence="8">
    <location>
        <begin position="363"/>
        <end position="386"/>
    </location>
</feature>
<feature type="transmembrane region" description="Helical" evidence="8">
    <location>
        <begin position="50"/>
        <end position="70"/>
    </location>
</feature>
<keyword evidence="4 8" id="KW-0812">Transmembrane</keyword>
<dbReference type="InterPro" id="IPR050171">
    <property type="entry name" value="MFS_Transporters"/>
</dbReference>
<evidence type="ECO:0000256" key="6">
    <source>
        <dbReference type="ARBA" id="ARBA00022989"/>
    </source>
</evidence>